<dbReference type="RefSeq" id="WP_400185719.1">
    <property type="nucleotide sequence ID" value="NZ_JBGORX010000001.1"/>
</dbReference>
<evidence type="ECO:0000256" key="7">
    <source>
        <dbReference type="SAM" id="Phobius"/>
    </source>
</evidence>
<keyword evidence="5 7" id="KW-1133">Transmembrane helix</keyword>
<dbReference type="PANTHER" id="PTHR22926:SF3">
    <property type="entry name" value="UNDECAPRENYL-PHOSPHATE ALPHA-N-ACETYLGLUCOSAMINYL 1-PHOSPHATE TRANSFERASE"/>
    <property type="match status" value="1"/>
</dbReference>
<organism evidence="8 9">
    <name type="scientific">Legionella lytica</name>
    <dbReference type="NCBI Taxonomy" id="96232"/>
    <lineage>
        <taxon>Bacteria</taxon>
        <taxon>Pseudomonadati</taxon>
        <taxon>Pseudomonadota</taxon>
        <taxon>Gammaproteobacteria</taxon>
        <taxon>Legionellales</taxon>
        <taxon>Legionellaceae</taxon>
        <taxon>Legionella</taxon>
    </lineage>
</organism>
<evidence type="ECO:0000256" key="3">
    <source>
        <dbReference type="ARBA" id="ARBA00022679"/>
    </source>
</evidence>
<evidence type="ECO:0000256" key="1">
    <source>
        <dbReference type="ARBA" id="ARBA00004651"/>
    </source>
</evidence>
<feature type="transmembrane region" description="Helical" evidence="7">
    <location>
        <begin position="210"/>
        <end position="228"/>
    </location>
</feature>
<accession>A0ABW8D5C9</accession>
<feature type="transmembrane region" description="Helical" evidence="7">
    <location>
        <begin position="74"/>
        <end position="93"/>
    </location>
</feature>
<gene>
    <name evidence="8" type="ORF">ACD661_01205</name>
</gene>
<keyword evidence="2" id="KW-1003">Cell membrane</keyword>
<proteinExistence type="predicted"/>
<feature type="transmembrane region" description="Helical" evidence="7">
    <location>
        <begin position="308"/>
        <end position="327"/>
    </location>
</feature>
<evidence type="ECO:0000256" key="2">
    <source>
        <dbReference type="ARBA" id="ARBA00022475"/>
    </source>
</evidence>
<feature type="transmembrane region" description="Helical" evidence="7">
    <location>
        <begin position="234"/>
        <end position="257"/>
    </location>
</feature>
<dbReference type="CDD" id="cd06854">
    <property type="entry name" value="GT_WbpL_WbcO_like"/>
    <property type="match status" value="1"/>
</dbReference>
<evidence type="ECO:0000256" key="4">
    <source>
        <dbReference type="ARBA" id="ARBA00022692"/>
    </source>
</evidence>
<keyword evidence="3" id="KW-0808">Transferase</keyword>
<keyword evidence="6 7" id="KW-0472">Membrane</keyword>
<evidence type="ECO:0000313" key="8">
    <source>
        <dbReference type="EMBL" id="MFJ1267166.1"/>
    </source>
</evidence>
<evidence type="ECO:0000313" key="9">
    <source>
        <dbReference type="Proteomes" id="UP001615550"/>
    </source>
</evidence>
<dbReference type="Pfam" id="PF00953">
    <property type="entry name" value="Glycos_transf_4"/>
    <property type="match status" value="1"/>
</dbReference>
<dbReference type="EMBL" id="JBGORX010000001">
    <property type="protein sequence ID" value="MFJ1267166.1"/>
    <property type="molecule type" value="Genomic_DNA"/>
</dbReference>
<dbReference type="Proteomes" id="UP001615550">
    <property type="component" value="Unassembled WGS sequence"/>
</dbReference>
<comment type="subcellular location">
    <subcellularLocation>
        <location evidence="1">Cell membrane</location>
        <topology evidence="1">Multi-pass membrane protein</topology>
    </subcellularLocation>
</comment>
<reference evidence="8 9" key="1">
    <citation type="submission" date="2024-08" db="EMBL/GenBank/DDBJ databases">
        <title>Draft Genome Sequence of Legionella lytica strain DSB2004, Isolated From a Fire Sprinkler System.</title>
        <authorList>
            <person name="Everhart A.D."/>
            <person name="Kidane D.T."/>
            <person name="Farone A.L."/>
            <person name="Farone M.B."/>
        </authorList>
    </citation>
    <scope>NUCLEOTIDE SEQUENCE [LARGE SCALE GENOMIC DNA]</scope>
    <source>
        <strain evidence="8 9">DSB2004</strain>
    </source>
</reference>
<dbReference type="InterPro" id="IPR000715">
    <property type="entry name" value="Glycosyl_transferase_4"/>
</dbReference>
<sequence length="340" mass="38357">MNSVLSIFFLACSAILTQVFCRMAQGTRLMDKPNNRSMHSKPTVRGGGVIFIGLSLISIPVLCYLTQTPFHEQFIFMLSILMIAAVSFADDLFTLSVKPRFLIQCVAAGLVAWFMKPEQLDFSLFSISYSFLIIPFVFVLVLWSINHFNFMDGLDGFCASQALFLCASYAVLFGLHGASFYQGFCFALAAGLVGFLMFNFPPAKLFMGDVGSATLGLISFCIALIGQQKFQIPILFWFMLNSLFLFDATLTLIRRMLRKEKWSMPHKKHAYQRLRQSGITVPVILLGQLVLNSSFFILVILLNMDLFFPFYVILLQIGLVVLVYCLIEKIFPMFCSEFSS</sequence>
<name>A0ABW8D5C9_9GAMM</name>
<dbReference type="PANTHER" id="PTHR22926">
    <property type="entry name" value="PHOSPHO-N-ACETYLMURAMOYL-PENTAPEPTIDE-TRANSFERASE"/>
    <property type="match status" value="1"/>
</dbReference>
<feature type="transmembrane region" description="Helical" evidence="7">
    <location>
        <begin position="181"/>
        <end position="198"/>
    </location>
</feature>
<feature type="transmembrane region" description="Helical" evidence="7">
    <location>
        <begin position="122"/>
        <end position="145"/>
    </location>
</feature>
<comment type="caution">
    <text evidence="8">The sequence shown here is derived from an EMBL/GenBank/DDBJ whole genome shotgun (WGS) entry which is preliminary data.</text>
</comment>
<keyword evidence="4 7" id="KW-0812">Transmembrane</keyword>
<evidence type="ECO:0000256" key="5">
    <source>
        <dbReference type="ARBA" id="ARBA00022989"/>
    </source>
</evidence>
<evidence type="ECO:0000256" key="6">
    <source>
        <dbReference type="ARBA" id="ARBA00023136"/>
    </source>
</evidence>
<feature type="transmembrane region" description="Helical" evidence="7">
    <location>
        <begin position="45"/>
        <end position="65"/>
    </location>
</feature>
<feature type="transmembrane region" description="Helical" evidence="7">
    <location>
        <begin position="278"/>
        <end position="302"/>
    </location>
</feature>
<protein>
    <submittedName>
        <fullName evidence="8">Glycosyltransferase family 4 protein</fullName>
    </submittedName>
</protein>
<keyword evidence="9" id="KW-1185">Reference proteome</keyword>